<protein>
    <submittedName>
        <fullName evidence="1">Uncharacterized protein</fullName>
    </submittedName>
</protein>
<reference evidence="1 2" key="2">
    <citation type="journal article" date="2021" name="Genomics">
        <title>High-quality reference genome for Clonorchis sinensis.</title>
        <authorList>
            <person name="Young N.D."/>
            <person name="Stroehlein A.J."/>
            <person name="Kinkar L."/>
            <person name="Wang T."/>
            <person name="Sohn W.M."/>
            <person name="Chang B.C.H."/>
            <person name="Kaur P."/>
            <person name="Weisz D."/>
            <person name="Dudchenko O."/>
            <person name="Aiden E.L."/>
            <person name="Korhonen P.K."/>
            <person name="Gasser R.B."/>
        </authorList>
    </citation>
    <scope>NUCLEOTIDE SEQUENCE [LARGE SCALE GENOMIC DNA]</scope>
    <source>
        <strain evidence="1">Cs-k2</strain>
    </source>
</reference>
<dbReference type="EMBL" id="NIRI02000042">
    <property type="protein sequence ID" value="KAG5447217.1"/>
    <property type="molecule type" value="Genomic_DNA"/>
</dbReference>
<accession>A0A419Q391</accession>
<name>A0A419Q391_CLOSI</name>
<evidence type="ECO:0000313" key="1">
    <source>
        <dbReference type="EMBL" id="KAG5447217.1"/>
    </source>
</evidence>
<organism evidence="1 2">
    <name type="scientific">Clonorchis sinensis</name>
    <name type="common">Chinese liver fluke</name>
    <dbReference type="NCBI Taxonomy" id="79923"/>
    <lineage>
        <taxon>Eukaryota</taxon>
        <taxon>Metazoa</taxon>
        <taxon>Spiralia</taxon>
        <taxon>Lophotrochozoa</taxon>
        <taxon>Platyhelminthes</taxon>
        <taxon>Trematoda</taxon>
        <taxon>Digenea</taxon>
        <taxon>Opisthorchiida</taxon>
        <taxon>Opisthorchiata</taxon>
        <taxon>Opisthorchiidae</taxon>
        <taxon>Clonorchis</taxon>
    </lineage>
</organism>
<dbReference type="InParanoid" id="A0A419Q391"/>
<reference evidence="1 2" key="1">
    <citation type="journal article" date="2018" name="Biotechnol. Adv.">
        <title>Improved genomic resources and new bioinformatic workflow for the carcinogenic parasite Clonorchis sinensis: Biotechnological implications.</title>
        <authorList>
            <person name="Wang D."/>
            <person name="Korhonen P.K."/>
            <person name="Gasser R.B."/>
            <person name="Young N.D."/>
        </authorList>
    </citation>
    <scope>NUCLEOTIDE SEQUENCE [LARGE SCALE GENOMIC DNA]</scope>
    <source>
        <strain evidence="1">Cs-k2</strain>
    </source>
</reference>
<evidence type="ECO:0000313" key="2">
    <source>
        <dbReference type="Proteomes" id="UP000286415"/>
    </source>
</evidence>
<comment type="caution">
    <text evidence="1">The sequence shown here is derived from an EMBL/GenBank/DDBJ whole genome shotgun (WGS) entry which is preliminary data.</text>
</comment>
<proteinExistence type="predicted"/>
<dbReference type="AlphaFoldDB" id="A0A419Q391"/>
<sequence>MCPSIRALSKQTTVTDADSLFPAISWVTLSYAQNPKSQIVQMEVYQQRRCYEYNKKIVKFYKPQIVRLRRLLYTGGLRTAIFKEDTKVHSDTRQVGRKMAKIAWFTEIRRAAVRSKNGLPSGQNQEGGVGARRKHQKRGITLYTMRIEEKINAAFLSNVDSNEHFKIWFSQVLTPFRLVSHSFHGYELNLRMGMNLQESSEVTNLPSAYKFMGIGLTNQNNVFSPINNIMTDWTEIVSEISWTRLEYVHDLTLLGPDAIAMQRKQNNPNDCAWWFGIRFTPAKFMVLLQDGLSSNPNLTLVDEPIEMVDDVSGALPESGVFLNLSGYSLTVTQMQANATKRLHKFRNRSHFSRDAKRIYKKTYYSHAPSVISTVTLVVDFRGGSVYDNEPELWRDI</sequence>
<dbReference type="Proteomes" id="UP000286415">
    <property type="component" value="Unassembled WGS sequence"/>
</dbReference>
<keyword evidence="2" id="KW-1185">Reference proteome</keyword>
<gene>
    <name evidence="1" type="ORF">CSKR_113520</name>
</gene>